<dbReference type="RefSeq" id="WP_317624852.1">
    <property type="nucleotide sequence ID" value="NZ_JANFFA010000001.1"/>
</dbReference>
<protein>
    <submittedName>
        <fullName evidence="2">Uncharacterized protein</fullName>
    </submittedName>
</protein>
<reference evidence="2" key="2">
    <citation type="submission" date="2023-04" db="EMBL/GenBank/DDBJ databases">
        <title>'Rhodoalgimonas zhirmunskyi' gen. nov., isolated from a red alga.</title>
        <authorList>
            <person name="Nedashkovskaya O.I."/>
            <person name="Otstavnykh N.Y."/>
            <person name="Bystritskaya E.P."/>
            <person name="Balabanova L.A."/>
            <person name="Isaeva M.P."/>
        </authorList>
    </citation>
    <scope>NUCLEOTIDE SEQUENCE</scope>
    <source>
        <strain evidence="2">10Alg 79</strain>
    </source>
</reference>
<dbReference type="AlphaFoldDB" id="A0AAJ1UBQ8"/>
<dbReference type="EMBL" id="JANFFA010000001">
    <property type="protein sequence ID" value="MDQ2093257.1"/>
    <property type="molecule type" value="Genomic_DNA"/>
</dbReference>
<accession>A0AAJ1UBQ8</accession>
<evidence type="ECO:0000256" key="1">
    <source>
        <dbReference type="SAM" id="SignalP"/>
    </source>
</evidence>
<gene>
    <name evidence="2" type="ORF">NOI20_03965</name>
</gene>
<feature type="signal peptide" evidence="1">
    <location>
        <begin position="1"/>
        <end position="19"/>
    </location>
</feature>
<proteinExistence type="predicted"/>
<organism evidence="2 3">
    <name type="scientific">Rhodalgimonas zhirmunskyi</name>
    <dbReference type="NCBI Taxonomy" id="2964767"/>
    <lineage>
        <taxon>Bacteria</taxon>
        <taxon>Pseudomonadati</taxon>
        <taxon>Pseudomonadota</taxon>
        <taxon>Alphaproteobacteria</taxon>
        <taxon>Rhodobacterales</taxon>
        <taxon>Roseobacteraceae</taxon>
        <taxon>Rhodalgimonas</taxon>
    </lineage>
</organism>
<keyword evidence="3" id="KW-1185">Reference proteome</keyword>
<feature type="chain" id="PRO_5042465456" evidence="1">
    <location>
        <begin position="20"/>
        <end position="100"/>
    </location>
</feature>
<name>A0AAJ1UBQ8_9RHOB</name>
<reference evidence="2" key="1">
    <citation type="submission" date="2022-07" db="EMBL/GenBank/DDBJ databases">
        <authorList>
            <person name="Otstavnykh N."/>
            <person name="Isaeva M."/>
            <person name="Bystritskaya E."/>
        </authorList>
    </citation>
    <scope>NUCLEOTIDE SEQUENCE</scope>
    <source>
        <strain evidence="2">10Alg 79</strain>
    </source>
</reference>
<comment type="caution">
    <text evidence="2">The sequence shown here is derived from an EMBL/GenBank/DDBJ whole genome shotgun (WGS) entry which is preliminary data.</text>
</comment>
<keyword evidence="1" id="KW-0732">Signal</keyword>
<evidence type="ECO:0000313" key="2">
    <source>
        <dbReference type="EMBL" id="MDQ2093257.1"/>
    </source>
</evidence>
<evidence type="ECO:0000313" key="3">
    <source>
        <dbReference type="Proteomes" id="UP001227162"/>
    </source>
</evidence>
<dbReference type="Proteomes" id="UP001227162">
    <property type="component" value="Unassembled WGS sequence"/>
</dbReference>
<sequence length="100" mass="10926">MRFVLSAILALAVAFPALAETRKERAARCAAQADIVAQAVEMRRKMKSEKKVRAALGETIDPKYAPSITPLVGFVFTLPRNDLKSDVAGAFTKQCEAYKP</sequence>